<accession>E4WQ41</accession>
<gene>
    <name evidence="2" type="ORF">GSOID_T00000840001</name>
</gene>
<feature type="compositionally biased region" description="Basic and acidic residues" evidence="1">
    <location>
        <begin position="124"/>
        <end position="144"/>
    </location>
</feature>
<reference evidence="2" key="1">
    <citation type="journal article" date="2010" name="Science">
        <title>Plasticity of animal genome architecture unmasked by rapid evolution of a pelagic tunicate.</title>
        <authorList>
            <person name="Denoeud F."/>
            <person name="Henriet S."/>
            <person name="Mungpakdee S."/>
            <person name="Aury J.M."/>
            <person name="Da Silva C."/>
            <person name="Brinkmann H."/>
            <person name="Mikhaleva J."/>
            <person name="Olsen L.C."/>
            <person name="Jubin C."/>
            <person name="Canestro C."/>
            <person name="Bouquet J.M."/>
            <person name="Danks G."/>
            <person name="Poulain J."/>
            <person name="Campsteijn C."/>
            <person name="Adamski M."/>
            <person name="Cross I."/>
            <person name="Yadetie F."/>
            <person name="Muffato M."/>
            <person name="Louis A."/>
            <person name="Butcher S."/>
            <person name="Tsagkogeorga G."/>
            <person name="Konrad A."/>
            <person name="Singh S."/>
            <person name="Jensen M.F."/>
            <person name="Cong E.H."/>
            <person name="Eikeseth-Otteraa H."/>
            <person name="Noel B."/>
            <person name="Anthouard V."/>
            <person name="Porcel B.M."/>
            <person name="Kachouri-Lafond R."/>
            <person name="Nishino A."/>
            <person name="Ugolini M."/>
            <person name="Chourrout P."/>
            <person name="Nishida H."/>
            <person name="Aasland R."/>
            <person name="Huzurbazar S."/>
            <person name="Westhof E."/>
            <person name="Delsuc F."/>
            <person name="Lehrach H."/>
            <person name="Reinhardt R."/>
            <person name="Weissenbach J."/>
            <person name="Roy S.W."/>
            <person name="Artiguenave F."/>
            <person name="Postlethwait J.H."/>
            <person name="Manak J.R."/>
            <person name="Thompson E.M."/>
            <person name="Jaillon O."/>
            <person name="Du Pasquier L."/>
            <person name="Boudinot P."/>
            <person name="Liberles D.A."/>
            <person name="Volff J.N."/>
            <person name="Philippe H."/>
            <person name="Lenhard B."/>
            <person name="Roest Crollius H."/>
            <person name="Wincker P."/>
            <person name="Chourrout D."/>
        </authorList>
    </citation>
    <scope>NUCLEOTIDE SEQUENCE [LARGE SCALE GENOMIC DNA]</scope>
</reference>
<feature type="compositionally biased region" description="Low complexity" evidence="1">
    <location>
        <begin position="231"/>
        <end position="246"/>
    </location>
</feature>
<evidence type="ECO:0000256" key="1">
    <source>
        <dbReference type="SAM" id="MobiDB-lite"/>
    </source>
</evidence>
<feature type="compositionally biased region" description="Basic and acidic residues" evidence="1">
    <location>
        <begin position="558"/>
        <end position="585"/>
    </location>
</feature>
<feature type="region of interest" description="Disordered" evidence="1">
    <location>
        <begin position="557"/>
        <end position="612"/>
    </location>
</feature>
<dbReference type="InParanoid" id="E4WQ41"/>
<evidence type="ECO:0000313" key="2">
    <source>
        <dbReference type="EMBL" id="CBY20834.1"/>
    </source>
</evidence>
<evidence type="ECO:0000313" key="3">
    <source>
        <dbReference type="Proteomes" id="UP000001307"/>
    </source>
</evidence>
<feature type="compositionally biased region" description="Basic and acidic residues" evidence="1">
    <location>
        <begin position="211"/>
        <end position="220"/>
    </location>
</feature>
<feature type="compositionally biased region" description="Basic and acidic residues" evidence="1">
    <location>
        <begin position="357"/>
        <end position="404"/>
    </location>
</feature>
<organism evidence="2">
    <name type="scientific">Oikopleura dioica</name>
    <name type="common">Tunicate</name>
    <dbReference type="NCBI Taxonomy" id="34765"/>
    <lineage>
        <taxon>Eukaryota</taxon>
        <taxon>Metazoa</taxon>
        <taxon>Chordata</taxon>
        <taxon>Tunicata</taxon>
        <taxon>Appendicularia</taxon>
        <taxon>Copelata</taxon>
        <taxon>Oikopleuridae</taxon>
        <taxon>Oikopleura</taxon>
    </lineage>
</organism>
<feature type="region of interest" description="Disordered" evidence="1">
    <location>
        <begin position="93"/>
        <end position="309"/>
    </location>
</feature>
<feature type="compositionally biased region" description="Low complexity" evidence="1">
    <location>
        <begin position="254"/>
        <end position="279"/>
    </location>
</feature>
<keyword evidence="3" id="KW-1185">Reference proteome</keyword>
<proteinExistence type="predicted"/>
<feature type="compositionally biased region" description="Basic and acidic residues" evidence="1">
    <location>
        <begin position="106"/>
        <end position="115"/>
    </location>
</feature>
<sequence>MGLLQGTQRQKTSQIECTKKSWIFEPSFEVLPATEDEVAVFKKIGSIASHRCGPLLHEDDIMFLIESCESFPVFLDTSLEESPEKQREKIIPSEFTKKQGRAPKNKLKEQVKESQESQNLPDNPKIETASENRTLKEGTKESKALDMANLKAESPKVKKRKVGRPRIVRENPPNDTKSVKIPKRTSRTPVKNYQESDESLLEVESPSEIALEDKMSPEVKKRGRKSKKQSQEQQSSNAASSENENSFQKRDLDLSSLSELPTSEPAASLLSPSSAFSKSEITSNQYEISSSTSSRKPRIKSIRSAIMRPPNLTISDLGRIEFSEEMLKAAKLWKSPKKLLREQLEVERLARKAKRTKEREFKQAEKKAKKTEKSKVQNVKKESKKSPARPDRLRQSIKAPEKSLPYEKLAENRPRIKKSANGKITKDRSITKKRKSLNKVAEVPNMPPPPEPDLQPAQILGCVTFKSGDNIIRRSPRKLPEAAKTAVNQQTGVIPYAFAALLGNTHGVIPAGLSEKHFLSYRPAMKRASNHWLEEIDSGLDSTDELAALQVLLNQSQKEAKRSREHIQHKQERTKTESNESDNLKGSEGGSTSGDSGRETPTTADIKPFSLQKLKLESTSTAEILNEIDARNYSLSSFCLGRNNRPRISS</sequence>
<dbReference type="AlphaFoldDB" id="E4WQ41"/>
<feature type="compositionally biased region" description="Basic residues" evidence="1">
    <location>
        <begin position="157"/>
        <end position="166"/>
    </location>
</feature>
<protein>
    <submittedName>
        <fullName evidence="2">Uncharacterized protein</fullName>
    </submittedName>
</protein>
<dbReference type="Proteomes" id="UP000001307">
    <property type="component" value="Unassembled WGS sequence"/>
</dbReference>
<name>E4WQ41_OIKDI</name>
<feature type="region of interest" description="Disordered" evidence="1">
    <location>
        <begin position="351"/>
        <end position="404"/>
    </location>
</feature>
<dbReference type="EMBL" id="FN653015">
    <property type="protein sequence ID" value="CBY20834.1"/>
    <property type="molecule type" value="Genomic_DNA"/>
</dbReference>
<dbReference type="OrthoDB" id="10509698at2759"/>